<comment type="similarity">
    <text evidence="1">Belongs to the universal ribosomal protein uL1 family.</text>
</comment>
<dbReference type="InterPro" id="IPR023674">
    <property type="entry name" value="Ribosomal_uL1-like"/>
</dbReference>
<dbReference type="Gene3D" id="3.30.190.20">
    <property type="match status" value="1"/>
</dbReference>
<protein>
    <submittedName>
        <fullName evidence="4">39S ribosomal protein L1</fullName>
    </submittedName>
</protein>
<dbReference type="OrthoDB" id="1747252at2759"/>
<dbReference type="PANTHER" id="PTHR36427:SF3">
    <property type="entry name" value="LARGE RIBOSOMAL SUBUNIT PROTEIN UL1M"/>
    <property type="match status" value="1"/>
</dbReference>
<reference evidence="4" key="1">
    <citation type="submission" date="2020-07" db="EMBL/GenBank/DDBJ databases">
        <title>Multicomponent nature underlies the extraordinary mechanical properties of spider dragline silk.</title>
        <authorList>
            <person name="Kono N."/>
            <person name="Nakamura H."/>
            <person name="Mori M."/>
            <person name="Yoshida Y."/>
            <person name="Ohtoshi R."/>
            <person name="Malay A.D."/>
            <person name="Moran D.A.P."/>
            <person name="Tomita M."/>
            <person name="Numata K."/>
            <person name="Arakawa K."/>
        </authorList>
    </citation>
    <scope>NUCLEOTIDE SEQUENCE</scope>
</reference>
<accession>A0A8X6LV49</accession>
<name>A0A8X6LV49_TRICU</name>
<keyword evidence="2 4" id="KW-0689">Ribosomal protein</keyword>
<proteinExistence type="inferred from homology"/>
<dbReference type="Proteomes" id="UP000887116">
    <property type="component" value="Unassembled WGS sequence"/>
</dbReference>
<comment type="caution">
    <text evidence="4">The sequence shown here is derived from an EMBL/GenBank/DDBJ whole genome shotgun (WGS) entry which is preliminary data.</text>
</comment>
<dbReference type="AlphaFoldDB" id="A0A8X6LV49"/>
<dbReference type="PANTHER" id="PTHR36427">
    <property type="entry name" value="54S RIBOSOMAL PROTEIN L1, MITOCHONDRIAL"/>
    <property type="match status" value="1"/>
</dbReference>
<dbReference type="GO" id="GO:1990904">
    <property type="term" value="C:ribonucleoprotein complex"/>
    <property type="evidence" value="ECO:0007669"/>
    <property type="project" value="UniProtKB-KW"/>
</dbReference>
<keyword evidence="5" id="KW-1185">Reference proteome</keyword>
<gene>
    <name evidence="4" type="primary">NCL1_39311</name>
    <name evidence="4" type="ORF">TNCT_523091</name>
</gene>
<dbReference type="Gene3D" id="3.40.50.790">
    <property type="match status" value="1"/>
</dbReference>
<dbReference type="EMBL" id="BMAO01018117">
    <property type="protein sequence ID" value="GFR21114.1"/>
    <property type="molecule type" value="Genomic_DNA"/>
</dbReference>
<dbReference type="SUPFAM" id="SSF56808">
    <property type="entry name" value="Ribosomal protein L1"/>
    <property type="match status" value="1"/>
</dbReference>
<sequence length="362" mass="41517">MFTKALFPAFMNYAFRASQLNILGLHCNKIYVAPNLDIVRYAARKGTRAAALAKKKARKAQKKNEPQSVPKYLQRKLKVSAELERKKCTDENWLETQPIDNVYNMKLYRGKPYTVAEAVKMHRESHCPEMLNDPSPLIYANVELELKLKKKDRYIEELNGIVTFPHEFKAPKKNKIIVLCKDLDEQVKATEAGAAYSGSSALIKQILAGTVSKEDFDFVICHPDTLKEANTLRGIIGRKFPNTNNGLLRLDVVEAVKSFINGIEYKLKHSSLEIDFGWVDVPFGRLDMPEEHLEENLQVLLNIIEKQKPAGTDHLLFILRTLLWCEKSKERFKIAHWKYLPNYPENGVLKEEEDEDVKSTAQ</sequence>
<dbReference type="InterPro" id="IPR028364">
    <property type="entry name" value="Ribosomal_uL1/biogenesis"/>
</dbReference>
<dbReference type="GO" id="GO:0005840">
    <property type="term" value="C:ribosome"/>
    <property type="evidence" value="ECO:0007669"/>
    <property type="project" value="UniProtKB-KW"/>
</dbReference>
<evidence type="ECO:0000256" key="3">
    <source>
        <dbReference type="ARBA" id="ARBA00023274"/>
    </source>
</evidence>
<dbReference type="Pfam" id="PF00687">
    <property type="entry name" value="Ribosomal_L1"/>
    <property type="match status" value="1"/>
</dbReference>
<evidence type="ECO:0000313" key="4">
    <source>
        <dbReference type="EMBL" id="GFR21114.1"/>
    </source>
</evidence>
<evidence type="ECO:0000256" key="2">
    <source>
        <dbReference type="ARBA" id="ARBA00022980"/>
    </source>
</evidence>
<organism evidence="4 5">
    <name type="scientific">Trichonephila clavata</name>
    <name type="common">Joro spider</name>
    <name type="synonym">Nephila clavata</name>
    <dbReference type="NCBI Taxonomy" id="2740835"/>
    <lineage>
        <taxon>Eukaryota</taxon>
        <taxon>Metazoa</taxon>
        <taxon>Ecdysozoa</taxon>
        <taxon>Arthropoda</taxon>
        <taxon>Chelicerata</taxon>
        <taxon>Arachnida</taxon>
        <taxon>Araneae</taxon>
        <taxon>Araneomorphae</taxon>
        <taxon>Entelegynae</taxon>
        <taxon>Araneoidea</taxon>
        <taxon>Nephilidae</taxon>
        <taxon>Trichonephila</taxon>
    </lineage>
</organism>
<evidence type="ECO:0000313" key="5">
    <source>
        <dbReference type="Proteomes" id="UP000887116"/>
    </source>
</evidence>
<dbReference type="InterPro" id="IPR016095">
    <property type="entry name" value="Ribosomal_uL1_3-a/b-sand"/>
</dbReference>
<keyword evidence="3" id="KW-0687">Ribonucleoprotein</keyword>
<evidence type="ECO:0000256" key="1">
    <source>
        <dbReference type="ARBA" id="ARBA00010531"/>
    </source>
</evidence>